<reference evidence="1" key="1">
    <citation type="journal article" date="2015" name="ISME J.">
        <title>Draft Genome Sequence of Streptomyces incarnatus NRRL8089, which Produces the Nucleoside Antibiotic Sinefungin.</title>
        <authorList>
            <person name="Oshima K."/>
            <person name="Hattori M."/>
            <person name="Shimizu H."/>
            <person name="Fukuda K."/>
            <person name="Nemoto M."/>
            <person name="Inagaki K."/>
            <person name="Tamura T."/>
        </authorList>
    </citation>
    <scope>NUCLEOTIDE SEQUENCE</scope>
    <source>
        <strain evidence="1">FACHB-1277</strain>
    </source>
</reference>
<dbReference type="CDD" id="cd01335">
    <property type="entry name" value="Radical_SAM"/>
    <property type="match status" value="1"/>
</dbReference>
<dbReference type="Proteomes" id="UP000631421">
    <property type="component" value="Unassembled WGS sequence"/>
</dbReference>
<gene>
    <name evidence="1" type="ORF">H6F44_01275</name>
</gene>
<reference evidence="1" key="2">
    <citation type="submission" date="2020-08" db="EMBL/GenBank/DDBJ databases">
        <authorList>
            <person name="Chen M."/>
            <person name="Teng W."/>
            <person name="Zhao L."/>
            <person name="Hu C."/>
            <person name="Zhou Y."/>
            <person name="Han B."/>
            <person name="Song L."/>
            <person name="Shu W."/>
        </authorList>
    </citation>
    <scope>NUCLEOTIDE SEQUENCE</scope>
    <source>
        <strain evidence="1">FACHB-1277</strain>
    </source>
</reference>
<evidence type="ECO:0000313" key="1">
    <source>
        <dbReference type="EMBL" id="MBD2148764.1"/>
    </source>
</evidence>
<dbReference type="AlphaFoldDB" id="A0A926UP82"/>
<dbReference type="InterPro" id="IPR011101">
    <property type="entry name" value="DUF5131"/>
</dbReference>
<comment type="caution">
    <text evidence="1">The sequence shown here is derived from an EMBL/GenBank/DDBJ whole genome shotgun (WGS) entry which is preliminary data.</text>
</comment>
<name>A0A926UP82_9CYAN</name>
<accession>A0A926UP82</accession>
<sequence length="266" mass="30775">MSSANTGIEWTDKTWNPTTGCDKVSAGCKYCYAEAITERFTHNFPNGFNLTLHEDRIDQPRHWRKPSRIFVNSMSDLFHDDVPLEFLHRVFKVMQETPQHIYQILTKRHERLEQIADKLTWSPNIWMGVSVESQRYVDRVNSLRNIPAAVKFLSCEPLLGSLKLDLTNIDWVIVGGESGRNHRPIEKEWVEDILQQCQHKNVAFFFKQWGGLTPKSGGKILNGETWQEMPIAWEQHLARLSLMSIREKQVIAKQPVPSKVKAVILV</sequence>
<dbReference type="Pfam" id="PF07505">
    <property type="entry name" value="DUF5131"/>
    <property type="match status" value="1"/>
</dbReference>
<evidence type="ECO:0000313" key="2">
    <source>
        <dbReference type="Proteomes" id="UP000631421"/>
    </source>
</evidence>
<proteinExistence type="predicted"/>
<dbReference type="RefSeq" id="WP_190349102.1">
    <property type="nucleotide sequence ID" value="NZ_JACJPY010000002.1"/>
</dbReference>
<keyword evidence="2" id="KW-1185">Reference proteome</keyword>
<organism evidence="1 2">
    <name type="scientific">Pseudanabaena cinerea FACHB-1277</name>
    <dbReference type="NCBI Taxonomy" id="2949581"/>
    <lineage>
        <taxon>Bacteria</taxon>
        <taxon>Bacillati</taxon>
        <taxon>Cyanobacteriota</taxon>
        <taxon>Cyanophyceae</taxon>
        <taxon>Pseudanabaenales</taxon>
        <taxon>Pseudanabaenaceae</taxon>
        <taxon>Pseudanabaena</taxon>
        <taxon>Pseudanabaena cinerea</taxon>
    </lineage>
</organism>
<dbReference type="EMBL" id="JACJPY010000002">
    <property type="protein sequence ID" value="MBD2148764.1"/>
    <property type="molecule type" value="Genomic_DNA"/>
</dbReference>
<protein>
    <submittedName>
        <fullName evidence="1">Phage Gp37/Gp68 family protein</fullName>
    </submittedName>
</protein>